<dbReference type="SUPFAM" id="SSF53187">
    <property type="entry name" value="Zn-dependent exopeptidases"/>
    <property type="match status" value="1"/>
</dbReference>
<dbReference type="Pfam" id="PF01546">
    <property type="entry name" value="Peptidase_M20"/>
    <property type="match status" value="1"/>
</dbReference>
<dbReference type="InterPro" id="IPR036264">
    <property type="entry name" value="Bact_exopeptidase_dim_dom"/>
</dbReference>
<dbReference type="Pfam" id="PF07687">
    <property type="entry name" value="M20_dimer"/>
    <property type="match status" value="1"/>
</dbReference>
<organism evidence="2 3">
    <name type="scientific">Lutispora saccharofermentans</name>
    <dbReference type="NCBI Taxonomy" id="3024236"/>
    <lineage>
        <taxon>Bacteria</taxon>
        <taxon>Bacillati</taxon>
        <taxon>Bacillota</taxon>
        <taxon>Clostridia</taxon>
        <taxon>Lutisporales</taxon>
        <taxon>Lutisporaceae</taxon>
        <taxon>Lutispora</taxon>
    </lineage>
</organism>
<dbReference type="EMBL" id="JAJEKE010000005">
    <property type="protein sequence ID" value="MCQ1529454.1"/>
    <property type="molecule type" value="Genomic_DNA"/>
</dbReference>
<dbReference type="PIRSF" id="PIRSF005962">
    <property type="entry name" value="Pept_M20D_amidohydro"/>
    <property type="match status" value="1"/>
</dbReference>
<dbReference type="Proteomes" id="UP001651880">
    <property type="component" value="Unassembled WGS sequence"/>
</dbReference>
<dbReference type="InterPro" id="IPR011650">
    <property type="entry name" value="Peptidase_M20_dimer"/>
</dbReference>
<evidence type="ECO:0000259" key="1">
    <source>
        <dbReference type="Pfam" id="PF07687"/>
    </source>
</evidence>
<dbReference type="CDD" id="cd03886">
    <property type="entry name" value="M20_Acy1"/>
    <property type="match status" value="1"/>
</dbReference>
<name>A0ABT1NDX2_9FIRM</name>
<dbReference type="Gene3D" id="3.30.70.360">
    <property type="match status" value="1"/>
</dbReference>
<keyword evidence="3" id="KW-1185">Reference proteome</keyword>
<protein>
    <submittedName>
        <fullName evidence="2">M20 family metallopeptidase</fullName>
    </submittedName>
</protein>
<sequence>MNNITDLIQHSLNGISGELKELRQSIHANPELGYAEYNTTSLIKNFLVSNGVEFINFDNLTGGFAHIDCKKEKTICFRADIDALPITEKTCVPFQSVNEGLMHACGHDMHAAIAAGTAVVLNSLKEYLKHNIVVIFQPAEECNPEGGAKLVAEQGILEEYNVSQMYGLHVWPKYKVGEIAVKPGVIMGSSDKLSIEVIGKKSHAAEPHGGVDAISISVDIINAIEHKLRREIDPFDTSLISIGSIKSTGRYNVICDKVEIEGTIRTISEDARSFIHRRINELAAGIAGSYCGKSIVNINNGYAVVRNDRSLSEVFIRFAEGFLGKENVHTDIQPSLIGEDFSFYCSIVPSLYFFLGCDCEHPLHSDRFLPKEETLYTAVNFLCNFFLSE</sequence>
<evidence type="ECO:0000313" key="3">
    <source>
        <dbReference type="Proteomes" id="UP001651880"/>
    </source>
</evidence>
<dbReference type="InterPro" id="IPR002933">
    <property type="entry name" value="Peptidase_M20"/>
</dbReference>
<dbReference type="RefSeq" id="WP_255226972.1">
    <property type="nucleotide sequence ID" value="NZ_JAJEKE010000005.1"/>
</dbReference>
<comment type="caution">
    <text evidence="2">The sequence shown here is derived from an EMBL/GenBank/DDBJ whole genome shotgun (WGS) entry which is preliminary data.</text>
</comment>
<gene>
    <name evidence="2" type="ORF">LJD61_07785</name>
</gene>
<evidence type="ECO:0000313" key="2">
    <source>
        <dbReference type="EMBL" id="MCQ1529454.1"/>
    </source>
</evidence>
<dbReference type="SUPFAM" id="SSF55031">
    <property type="entry name" value="Bacterial exopeptidase dimerisation domain"/>
    <property type="match status" value="1"/>
</dbReference>
<dbReference type="PANTHER" id="PTHR11014">
    <property type="entry name" value="PEPTIDASE M20 FAMILY MEMBER"/>
    <property type="match status" value="1"/>
</dbReference>
<dbReference type="NCBIfam" id="TIGR01891">
    <property type="entry name" value="amidohydrolases"/>
    <property type="match status" value="1"/>
</dbReference>
<dbReference type="PANTHER" id="PTHR11014:SF98">
    <property type="entry name" value="N-ACETYLDIAMINOPIMELATE DEACETYLASE"/>
    <property type="match status" value="1"/>
</dbReference>
<reference evidence="2 3" key="1">
    <citation type="submission" date="2021-10" db="EMBL/GenBank/DDBJ databases">
        <title>Lutispora strain m25 sp. nov., a thermophilic, non-spore-forming bacterium isolated from a lab-scale methanogenic bioreactor digesting anaerobic sludge.</title>
        <authorList>
            <person name="El Houari A."/>
            <person name="Mcdonald J."/>
        </authorList>
    </citation>
    <scope>NUCLEOTIDE SEQUENCE [LARGE SCALE GENOMIC DNA]</scope>
    <source>
        <strain evidence="3">m25</strain>
    </source>
</reference>
<accession>A0ABT1NDX2</accession>
<dbReference type="InterPro" id="IPR017439">
    <property type="entry name" value="Amidohydrolase"/>
</dbReference>
<feature type="domain" description="Peptidase M20 dimerisation" evidence="1">
    <location>
        <begin position="193"/>
        <end position="287"/>
    </location>
</feature>
<dbReference type="Gene3D" id="3.40.630.10">
    <property type="entry name" value="Zn peptidases"/>
    <property type="match status" value="1"/>
</dbReference>
<proteinExistence type="predicted"/>